<dbReference type="SUPFAM" id="SSF52777">
    <property type="entry name" value="CoA-dependent acyltransferases"/>
    <property type="match status" value="2"/>
</dbReference>
<reference evidence="6" key="1">
    <citation type="journal article" date="2018" name="Nat. Catal.">
        <title>A vitamin K-dependent carboxylase orthologue is involved in antibiotic biosynthesis.</title>
        <authorList>
            <person name="Law B.J.C."/>
            <person name="Zhuo Y."/>
            <person name="Winn M."/>
            <person name="Francis D."/>
            <person name="Zhang Y."/>
            <person name="Samborskyy M."/>
            <person name="Murphy A."/>
            <person name="Ren L."/>
            <person name="Leadlay P.F."/>
            <person name="Micklefield J."/>
        </authorList>
    </citation>
    <scope>NUCLEOTIDE SEQUENCE</scope>
    <source>
        <strain evidence="6">NRRL:2455</strain>
    </source>
</reference>
<dbReference type="SUPFAM" id="SSF47336">
    <property type="entry name" value="ACP-like"/>
    <property type="match status" value="1"/>
</dbReference>
<proteinExistence type="predicted"/>
<dbReference type="GO" id="GO:0008610">
    <property type="term" value="P:lipid biosynthetic process"/>
    <property type="evidence" value="ECO:0007669"/>
    <property type="project" value="UniProtKB-ARBA"/>
</dbReference>
<dbReference type="RefSeq" id="WP_125057664.1">
    <property type="nucleotide sequence ID" value="NZ_BHZD01000001.1"/>
</dbReference>
<evidence type="ECO:0000313" key="7">
    <source>
        <dbReference type="EMBL" id="GCD47588.1"/>
    </source>
</evidence>
<evidence type="ECO:0000256" key="1">
    <source>
        <dbReference type="ARBA" id="ARBA00001957"/>
    </source>
</evidence>
<accession>A0A401WE63</accession>
<dbReference type="InterPro" id="IPR042099">
    <property type="entry name" value="ANL_N_sf"/>
</dbReference>
<dbReference type="GO" id="GO:0043041">
    <property type="term" value="P:amino acid activation for nonribosomal peptide biosynthetic process"/>
    <property type="evidence" value="ECO:0007669"/>
    <property type="project" value="TreeGrafter"/>
</dbReference>
<dbReference type="InterPro" id="IPR023213">
    <property type="entry name" value="CAT-like_dom_sf"/>
</dbReference>
<dbReference type="GO" id="GO:0031177">
    <property type="term" value="F:phosphopantetheine binding"/>
    <property type="evidence" value="ECO:0007669"/>
    <property type="project" value="TreeGrafter"/>
</dbReference>
<evidence type="ECO:0000256" key="2">
    <source>
        <dbReference type="ARBA" id="ARBA00022450"/>
    </source>
</evidence>
<dbReference type="Gene3D" id="3.30.300.30">
    <property type="match status" value="1"/>
</dbReference>
<dbReference type="InterPro" id="IPR001242">
    <property type="entry name" value="Condensation_dom"/>
</dbReference>
<feature type="domain" description="Carrier" evidence="5">
    <location>
        <begin position="531"/>
        <end position="606"/>
    </location>
</feature>
<dbReference type="GO" id="GO:0005737">
    <property type="term" value="C:cytoplasm"/>
    <property type="evidence" value="ECO:0007669"/>
    <property type="project" value="TreeGrafter"/>
</dbReference>
<dbReference type="EMBL" id="MH104947">
    <property type="protein sequence ID" value="AYJ71713.1"/>
    <property type="molecule type" value="Genomic_DNA"/>
</dbReference>
<gene>
    <name evidence="6" type="primary">mloB</name>
    <name evidence="7" type="ORF">GKJPGBOP_07358</name>
</gene>
<evidence type="ECO:0000256" key="4">
    <source>
        <dbReference type="SAM" id="MobiDB-lite"/>
    </source>
</evidence>
<comment type="cofactor">
    <cofactor evidence="1">
        <name>pantetheine 4'-phosphate</name>
        <dbReference type="ChEBI" id="CHEBI:47942"/>
    </cofactor>
</comment>
<feature type="compositionally biased region" description="Basic and acidic residues" evidence="4">
    <location>
        <begin position="521"/>
        <end position="531"/>
    </location>
</feature>
<dbReference type="PROSITE" id="PS00455">
    <property type="entry name" value="AMP_BINDING"/>
    <property type="match status" value="1"/>
</dbReference>
<protein>
    <submittedName>
        <fullName evidence="7">Non-ribosomal peptide synthetase</fullName>
    </submittedName>
</protein>
<dbReference type="NCBIfam" id="TIGR01733">
    <property type="entry name" value="AA-adenyl-dom"/>
    <property type="match status" value="1"/>
</dbReference>
<keyword evidence="2" id="KW-0596">Phosphopantetheine</keyword>
<dbReference type="InterPro" id="IPR009081">
    <property type="entry name" value="PP-bd_ACP"/>
</dbReference>
<dbReference type="AlphaFoldDB" id="A0A401WE63"/>
<reference evidence="7 8" key="2">
    <citation type="submission" date="2018-11" db="EMBL/GenBank/DDBJ databases">
        <title>Whole genome sequence of Streptomyces paromomycinus NBRC 15454(T).</title>
        <authorList>
            <person name="Komaki H."/>
            <person name="Tamura T."/>
        </authorList>
    </citation>
    <scope>NUCLEOTIDE SEQUENCE [LARGE SCALE GENOMIC DNA]</scope>
    <source>
        <strain evidence="7 8">NBRC 15454</strain>
    </source>
</reference>
<dbReference type="Pfam" id="PF00668">
    <property type="entry name" value="Condensation"/>
    <property type="match status" value="1"/>
</dbReference>
<dbReference type="PANTHER" id="PTHR45527:SF1">
    <property type="entry name" value="FATTY ACID SYNTHASE"/>
    <property type="match status" value="1"/>
</dbReference>
<evidence type="ECO:0000259" key="5">
    <source>
        <dbReference type="PROSITE" id="PS50075"/>
    </source>
</evidence>
<feature type="region of interest" description="Disordered" evidence="4">
    <location>
        <begin position="495"/>
        <end position="537"/>
    </location>
</feature>
<dbReference type="InterPro" id="IPR045851">
    <property type="entry name" value="AMP-bd_C_sf"/>
</dbReference>
<dbReference type="GO" id="GO:0044550">
    <property type="term" value="P:secondary metabolite biosynthetic process"/>
    <property type="evidence" value="ECO:0007669"/>
    <property type="project" value="TreeGrafter"/>
</dbReference>
<dbReference type="SUPFAM" id="SSF56801">
    <property type="entry name" value="Acetyl-CoA synthetase-like"/>
    <property type="match status" value="1"/>
</dbReference>
<dbReference type="InterPro" id="IPR036736">
    <property type="entry name" value="ACP-like_sf"/>
</dbReference>
<dbReference type="Pfam" id="PF13193">
    <property type="entry name" value="AMP-binding_C"/>
    <property type="match status" value="1"/>
</dbReference>
<dbReference type="EMBL" id="BHZD01000001">
    <property type="protein sequence ID" value="GCD47588.1"/>
    <property type="molecule type" value="Genomic_DNA"/>
</dbReference>
<sequence>MPSSPPSRTRTGPNPYAHGERIEQVVAHHARLRPADIAVQQGDRLLTYGELVRRADRVAAALHGRGVRAGGRVAVRMERSPELVVALLGVLRAGAAYAATDPEWPHARVLDSLRGTGPDLFITDDPVPGVDGEIPVTPFEALLTGDPAAAPPPEADGTRTASIFYTSGSTGKPKGVLSPHRGTLRTLVDCPAVPLDSGTVFLQAAPLPWDGMSLELWAPLLNGGRSVLLDAGSAALDAEQLEHVIGLGVNSLWLTSSLFSVLAEERLDLFGALRLLLVGGERVSVAGARRVLRRFPELHMVNGYGPAEATIFATHHVIRPADVAEDSTEIPIGTPLPRTPVMLLGPDGRAVPDGGPGEGELAIGGDGVALGYANNPEETERRFFSAGGNRYYRSGDMVVRDAAGLLRYRGRIDHQFKIRGIRIEAGEVESVLEAHPDVTAACVLPVEAVPGRRELVAAYATGDGRPRDAAELRAFAGEHLLDAMVPTVFHHVDRLPLTGTGKTDRKAVERSVREVPGLHPAPERPPREKGPEAGPQTDPLLAEVRGLLGLAALGIRDDLVLAGANSLDVIRLAARLGRRLDARLTASDVYRLRTVEDIRAHCSAATTVAADVLPQPTGQEESDAPLSHAQLRFWLGEMSAPGTADNLIVLAYALSGPLKTEALAEALQDTVRLHPALRTMYPWVGDAPVQRVLPPDEAGIDMELTEAPADAAGAGLQELAEAVTADWWDRPFALETEVPLRVRLCRLEADRHLLCVQVHHIAFDGWSESVLVADLQAAYRARLAGRPAEQPGERLPYGSYSAWEKTRLAEWAKDDIPFWERELCPAPPPFLPAPTGSGEARRLEAVLPVDAGTVDRLVRVAARYGGPAVTALAAGAAQAVAETFGTGSCTLGSVTAGRFDPALETVLGYFVNPFGIRVRDAGSEDIAALVGRTAEGIVAALAHTRTPFDEVVRELGPDRSRHPWFQAFAVLQAEPPSGRLSDEVTVEPVRVRPPRTAVELMLEAVPEPGGSWRLVVAWRADGVAESSVRRLVEALRTALNRIAVLAERPSPTRS</sequence>
<keyword evidence="3" id="KW-0597">Phosphoprotein</keyword>
<feature type="compositionally biased region" description="Basic and acidic residues" evidence="4">
    <location>
        <begin position="502"/>
        <end position="513"/>
    </location>
</feature>
<dbReference type="InterPro" id="IPR025110">
    <property type="entry name" value="AMP-bd_C"/>
</dbReference>
<evidence type="ECO:0000256" key="3">
    <source>
        <dbReference type="ARBA" id="ARBA00022553"/>
    </source>
</evidence>
<dbReference type="PROSITE" id="PS00012">
    <property type="entry name" value="PHOSPHOPANTETHEINE"/>
    <property type="match status" value="1"/>
</dbReference>
<dbReference type="PANTHER" id="PTHR45527">
    <property type="entry name" value="NONRIBOSOMAL PEPTIDE SYNTHETASE"/>
    <property type="match status" value="1"/>
</dbReference>
<dbReference type="PROSITE" id="PS50075">
    <property type="entry name" value="CARRIER"/>
    <property type="match status" value="1"/>
</dbReference>
<evidence type="ECO:0000313" key="8">
    <source>
        <dbReference type="Proteomes" id="UP000286746"/>
    </source>
</evidence>
<dbReference type="Pfam" id="PF00550">
    <property type="entry name" value="PP-binding"/>
    <property type="match status" value="1"/>
</dbReference>
<dbReference type="Gene3D" id="3.30.559.30">
    <property type="entry name" value="Nonribosomal peptide synthetase, condensation domain"/>
    <property type="match status" value="1"/>
</dbReference>
<dbReference type="InterPro" id="IPR020845">
    <property type="entry name" value="AMP-binding_CS"/>
</dbReference>
<dbReference type="Proteomes" id="UP000286746">
    <property type="component" value="Unassembled WGS sequence"/>
</dbReference>
<evidence type="ECO:0000313" key="6">
    <source>
        <dbReference type="EMBL" id="AYJ71713.1"/>
    </source>
</evidence>
<dbReference type="Gene3D" id="3.40.50.12780">
    <property type="entry name" value="N-terminal domain of ligase-like"/>
    <property type="match status" value="1"/>
</dbReference>
<dbReference type="InterPro" id="IPR010071">
    <property type="entry name" value="AA_adenyl_dom"/>
</dbReference>
<dbReference type="Pfam" id="PF00501">
    <property type="entry name" value="AMP-binding"/>
    <property type="match status" value="1"/>
</dbReference>
<dbReference type="GO" id="GO:0003824">
    <property type="term" value="F:catalytic activity"/>
    <property type="evidence" value="ECO:0007669"/>
    <property type="project" value="InterPro"/>
</dbReference>
<dbReference type="InterPro" id="IPR006162">
    <property type="entry name" value="Ppantetheine_attach_site"/>
</dbReference>
<dbReference type="InterPro" id="IPR000873">
    <property type="entry name" value="AMP-dep_synth/lig_dom"/>
</dbReference>
<organism evidence="7 8">
    <name type="scientific">Streptomyces paromomycinus</name>
    <name type="common">Streptomyces rimosus subsp. paromomycinus</name>
    <dbReference type="NCBI Taxonomy" id="92743"/>
    <lineage>
        <taxon>Bacteria</taxon>
        <taxon>Bacillati</taxon>
        <taxon>Actinomycetota</taxon>
        <taxon>Actinomycetes</taxon>
        <taxon>Kitasatosporales</taxon>
        <taxon>Streptomycetaceae</taxon>
        <taxon>Streptomyces</taxon>
    </lineage>
</organism>
<keyword evidence="8" id="KW-1185">Reference proteome</keyword>
<dbReference type="Gene3D" id="1.10.1200.10">
    <property type="entry name" value="ACP-like"/>
    <property type="match status" value="1"/>
</dbReference>
<dbReference type="Gene3D" id="3.30.559.10">
    <property type="entry name" value="Chloramphenicol acetyltransferase-like domain"/>
    <property type="match status" value="1"/>
</dbReference>
<name>A0A401WE63_STREY</name>